<proteinExistence type="predicted"/>
<dbReference type="Proteomes" id="UP000028760">
    <property type="component" value="Unassembled WGS sequence"/>
</dbReference>
<accession>A0A087YPU1</accession>
<keyword evidence="2" id="KW-1185">Reference proteome</keyword>
<reference evidence="1" key="2">
    <citation type="submission" date="2025-08" db="UniProtKB">
        <authorList>
            <consortium name="Ensembl"/>
        </authorList>
    </citation>
    <scope>IDENTIFICATION</scope>
</reference>
<protein>
    <submittedName>
        <fullName evidence="1">Uncharacterized protein</fullName>
    </submittedName>
</protein>
<dbReference type="eggNOG" id="ENOG502SAG2">
    <property type="taxonomic scope" value="Eukaryota"/>
</dbReference>
<sequence>LLSLSVDRMTGYLTVCLLAFGLLSHLLLATGAAKCTEKETLLAPKPSSMRLPTDCLIECSSMTYAKKLQLRDNHNIRIIDSTEETGDLGEYCWSTKLKCLEGDSFANAYVVLPVDVSAMENERLEVKTTGPTATTLHANNRPTTIAESCGQIYEVTPHFTTPAAETSFCLQVVTQENEPGDRFLTCPPFLVSFWQRNPNQPSQQGL</sequence>
<dbReference type="AlphaFoldDB" id="A0A087YPU1"/>
<dbReference type="OMA" id="GAAKCTE"/>
<dbReference type="Ensembl" id="ENSPFOT00000020067.2">
    <property type="protein sequence ID" value="ENSPFOP00000020044.2"/>
    <property type="gene ID" value="ENSPFOG00000019917.2"/>
</dbReference>
<reference evidence="1" key="3">
    <citation type="submission" date="2025-09" db="UniProtKB">
        <authorList>
            <consortium name="Ensembl"/>
        </authorList>
    </citation>
    <scope>IDENTIFICATION</scope>
</reference>
<evidence type="ECO:0000313" key="2">
    <source>
        <dbReference type="Proteomes" id="UP000028760"/>
    </source>
</evidence>
<evidence type="ECO:0000313" key="1">
    <source>
        <dbReference type="Ensembl" id="ENSPFOP00000020044.2"/>
    </source>
</evidence>
<reference evidence="2" key="1">
    <citation type="submission" date="2013-10" db="EMBL/GenBank/DDBJ databases">
        <authorList>
            <person name="Schartl M."/>
            <person name="Warren W."/>
        </authorList>
    </citation>
    <scope>NUCLEOTIDE SEQUENCE [LARGE SCALE GENOMIC DNA]</scope>
    <source>
        <strain evidence="2">female</strain>
    </source>
</reference>
<organism evidence="1 2">
    <name type="scientific">Poecilia formosa</name>
    <name type="common">Amazon molly</name>
    <name type="synonym">Limia formosa</name>
    <dbReference type="NCBI Taxonomy" id="48698"/>
    <lineage>
        <taxon>Eukaryota</taxon>
        <taxon>Metazoa</taxon>
        <taxon>Chordata</taxon>
        <taxon>Craniata</taxon>
        <taxon>Vertebrata</taxon>
        <taxon>Euteleostomi</taxon>
        <taxon>Actinopterygii</taxon>
        <taxon>Neopterygii</taxon>
        <taxon>Teleostei</taxon>
        <taxon>Neoteleostei</taxon>
        <taxon>Acanthomorphata</taxon>
        <taxon>Ovalentaria</taxon>
        <taxon>Atherinomorphae</taxon>
        <taxon>Cyprinodontiformes</taxon>
        <taxon>Poeciliidae</taxon>
        <taxon>Poeciliinae</taxon>
        <taxon>Poecilia</taxon>
    </lineage>
</organism>
<dbReference type="EMBL" id="AYCK01007572">
    <property type="status" value="NOT_ANNOTATED_CDS"/>
    <property type="molecule type" value="Genomic_DNA"/>
</dbReference>
<name>A0A087YPU1_POEFO</name>